<dbReference type="CDD" id="cd16387">
    <property type="entry name" value="ParB_N_Srx"/>
    <property type="match status" value="1"/>
</dbReference>
<gene>
    <name evidence="1" type="ORF">M3N64_07105</name>
</gene>
<dbReference type="Proteomes" id="UP001203004">
    <property type="component" value="Unassembled WGS sequence"/>
</dbReference>
<organism evidence="1 2">
    <name type="scientific">Sporolactobacillus mangiferae</name>
    <dbReference type="NCBI Taxonomy" id="2940498"/>
    <lineage>
        <taxon>Bacteria</taxon>
        <taxon>Bacillati</taxon>
        <taxon>Bacillota</taxon>
        <taxon>Bacilli</taxon>
        <taxon>Bacillales</taxon>
        <taxon>Sporolactobacillaceae</taxon>
        <taxon>Sporolactobacillus</taxon>
    </lineage>
</organism>
<protein>
    <submittedName>
        <fullName evidence="1">ParB N-terminal domain-containing protein</fullName>
    </submittedName>
</protein>
<dbReference type="EMBL" id="JAMAST010000005">
    <property type="protein sequence ID" value="MCL1631716.1"/>
    <property type="molecule type" value="Genomic_DNA"/>
</dbReference>
<evidence type="ECO:0000313" key="2">
    <source>
        <dbReference type="Proteomes" id="UP001203004"/>
    </source>
</evidence>
<reference evidence="1 2" key="1">
    <citation type="submission" date="2022-05" db="EMBL/GenBank/DDBJ databases">
        <title>Sporolactobacillus sp nov CPB3-1, isolated from tree bark (Mangifera indica L.).</title>
        <authorList>
            <person name="Phuengjayaem S."/>
            <person name="Tanasupawat S."/>
        </authorList>
    </citation>
    <scope>NUCLEOTIDE SEQUENCE [LARGE SCALE GENOMIC DNA]</scope>
    <source>
        <strain evidence="1 2">CPB3-1</strain>
    </source>
</reference>
<proteinExistence type="predicted"/>
<comment type="caution">
    <text evidence="1">The sequence shown here is derived from an EMBL/GenBank/DDBJ whole genome shotgun (WGS) entry which is preliminary data.</text>
</comment>
<name>A0ABT0MA13_9BACL</name>
<sequence length="123" mass="14355">MAEILTGKDICSRYNDLVNDAFGTDEHRFMLTTIDKEQLYNVPCSFSSNGKNLLTYKEWANHPENYDDYHTDNIKQMIDYIHEGGKLPPMIVTKDLSLYDGQHRLTAYSMLPEIKEVEIYKEI</sequence>
<dbReference type="RefSeq" id="WP_249100247.1">
    <property type="nucleotide sequence ID" value="NZ_JAMAST010000005.1"/>
</dbReference>
<evidence type="ECO:0000313" key="1">
    <source>
        <dbReference type="EMBL" id="MCL1631716.1"/>
    </source>
</evidence>
<accession>A0ABT0MA13</accession>
<dbReference type="Gene3D" id="3.90.1530.10">
    <property type="entry name" value="Conserved hypothetical protein from pyrococcus furiosus pfu- 392566-001, ParB domain"/>
    <property type="match status" value="1"/>
</dbReference>
<keyword evidence="2" id="KW-1185">Reference proteome</keyword>